<keyword evidence="3" id="KW-1185">Reference proteome</keyword>
<dbReference type="InterPro" id="IPR033469">
    <property type="entry name" value="CYTH-like_dom_sf"/>
</dbReference>
<dbReference type="EMBL" id="JABENB010000001">
    <property type="protein sequence ID" value="NNG37827.1"/>
    <property type="molecule type" value="Genomic_DNA"/>
</dbReference>
<accession>A0A849AD42</accession>
<keyword evidence="1" id="KW-0732">Signal</keyword>
<comment type="caution">
    <text evidence="2">The sequence shown here is derived from an EMBL/GenBank/DDBJ whole genome shotgun (WGS) entry which is preliminary data.</text>
</comment>
<evidence type="ECO:0000256" key="1">
    <source>
        <dbReference type="SAM" id="SignalP"/>
    </source>
</evidence>
<sequence length="283" mass="29522">MSNSNAIRHLATLTALAVAPVATIAGAPAASAASNATPNYEIKLDLGPTALSGGAPTEAVQAAFGITGGGSQLSYEYVDTDALDLNNEGWSVRLRNQQGDPLELTYKKRFPVTGGDINAALDTANAAGFDSSDTNYGAQVDWGYSKQTLSFSNDKDPGTNVDGIGMPSNSDAVSIAVSKVPGKLADWKSKGWGTNTLKASRVHGAVTATEWKGTFEGSKSAIEVLPIKASGGQPAQTVVELSFKADDYDTAAQLRTDAMAIADAHGWLLHTDILKTNLVLTRY</sequence>
<protein>
    <recommendedName>
        <fullName evidence="4">CYTH domain-containing protein</fullName>
    </recommendedName>
</protein>
<name>A0A849AD42_9MICO</name>
<evidence type="ECO:0000313" key="2">
    <source>
        <dbReference type="EMBL" id="NNG37827.1"/>
    </source>
</evidence>
<organism evidence="2 3">
    <name type="scientific">Flexivirga aerilata</name>
    <dbReference type="NCBI Taxonomy" id="1656889"/>
    <lineage>
        <taxon>Bacteria</taxon>
        <taxon>Bacillati</taxon>
        <taxon>Actinomycetota</taxon>
        <taxon>Actinomycetes</taxon>
        <taxon>Micrococcales</taxon>
        <taxon>Dermacoccaceae</taxon>
        <taxon>Flexivirga</taxon>
    </lineage>
</organism>
<proteinExistence type="predicted"/>
<reference evidence="2 3" key="1">
    <citation type="submission" date="2020-05" db="EMBL/GenBank/DDBJ databases">
        <title>Flexivirga sp. ID2601S isolated from air conditioner.</title>
        <authorList>
            <person name="Kim D.H."/>
        </authorList>
    </citation>
    <scope>NUCLEOTIDE SEQUENCE [LARGE SCALE GENOMIC DNA]</scope>
    <source>
        <strain evidence="2 3">ID2601S</strain>
    </source>
</reference>
<evidence type="ECO:0008006" key="4">
    <source>
        <dbReference type="Google" id="ProtNLM"/>
    </source>
</evidence>
<evidence type="ECO:0000313" key="3">
    <source>
        <dbReference type="Proteomes" id="UP000557772"/>
    </source>
</evidence>
<dbReference type="SUPFAM" id="SSF55154">
    <property type="entry name" value="CYTH-like phosphatases"/>
    <property type="match status" value="1"/>
</dbReference>
<dbReference type="AlphaFoldDB" id="A0A849AD42"/>
<dbReference type="Proteomes" id="UP000557772">
    <property type="component" value="Unassembled WGS sequence"/>
</dbReference>
<gene>
    <name evidence="2" type="ORF">HJ588_00870</name>
</gene>
<feature type="signal peptide" evidence="1">
    <location>
        <begin position="1"/>
        <end position="32"/>
    </location>
</feature>
<feature type="chain" id="PRO_5032473164" description="CYTH domain-containing protein" evidence="1">
    <location>
        <begin position="33"/>
        <end position="283"/>
    </location>
</feature>
<dbReference type="RefSeq" id="WP_171151068.1">
    <property type="nucleotide sequence ID" value="NZ_JABENB010000001.1"/>
</dbReference>